<dbReference type="PANTHER" id="PTHR11132">
    <property type="entry name" value="SOLUTE CARRIER FAMILY 35"/>
    <property type="match status" value="1"/>
</dbReference>
<dbReference type="GeneID" id="4836765"/>
<proteinExistence type="predicted"/>
<feature type="transmembrane region" description="Helical" evidence="5">
    <location>
        <begin position="36"/>
        <end position="56"/>
    </location>
</feature>
<comment type="subcellular location">
    <subcellularLocation>
        <location evidence="1">Membrane</location>
        <topology evidence="1">Multi-pass membrane protein</topology>
    </subcellularLocation>
</comment>
<evidence type="ECO:0000259" key="6">
    <source>
        <dbReference type="Pfam" id="PF03151"/>
    </source>
</evidence>
<feature type="transmembrane region" description="Helical" evidence="5">
    <location>
        <begin position="182"/>
        <end position="202"/>
    </location>
</feature>
<dbReference type="AlphaFoldDB" id="A3LPF7"/>
<dbReference type="eggNOG" id="KOG1443">
    <property type="taxonomic scope" value="Eukaryota"/>
</dbReference>
<dbReference type="OMA" id="WLMKSFP"/>
<feature type="transmembrane region" description="Helical" evidence="5">
    <location>
        <begin position="277"/>
        <end position="302"/>
    </location>
</feature>
<dbReference type="RefSeq" id="XP_001383066.1">
    <property type="nucleotide sequence ID" value="XM_001383029.1"/>
</dbReference>
<feature type="transmembrane region" description="Helical" evidence="5">
    <location>
        <begin position="145"/>
        <end position="162"/>
    </location>
</feature>
<feature type="transmembrane region" description="Helical" evidence="5">
    <location>
        <begin position="117"/>
        <end position="138"/>
    </location>
</feature>
<evidence type="ECO:0000256" key="1">
    <source>
        <dbReference type="ARBA" id="ARBA00004141"/>
    </source>
</evidence>
<gene>
    <name evidence="7" type="ORF">PICST_54188</name>
</gene>
<dbReference type="InterPro" id="IPR050186">
    <property type="entry name" value="TPT_transporter"/>
</dbReference>
<keyword evidence="3 5" id="KW-1133">Transmembrane helix</keyword>
<feature type="transmembrane region" description="Helical" evidence="5">
    <location>
        <begin position="214"/>
        <end position="233"/>
    </location>
</feature>
<keyword evidence="2 5" id="KW-0812">Transmembrane</keyword>
<dbReference type="FunCoup" id="A3LPF7">
    <property type="interactions" value="711"/>
</dbReference>
<evidence type="ECO:0000256" key="2">
    <source>
        <dbReference type="ARBA" id="ARBA00022692"/>
    </source>
</evidence>
<dbReference type="Proteomes" id="UP000002258">
    <property type="component" value="Chromosome 2"/>
</dbReference>
<dbReference type="STRING" id="322104.A3LPF7"/>
<evidence type="ECO:0000313" key="7">
    <source>
        <dbReference type="EMBL" id="ABN65037.1"/>
    </source>
</evidence>
<dbReference type="EMBL" id="CP000496">
    <property type="protein sequence ID" value="ABN65037.1"/>
    <property type="molecule type" value="Genomic_DNA"/>
</dbReference>
<organism evidence="7 8">
    <name type="scientific">Scheffersomyces stipitis (strain ATCC 58785 / CBS 6054 / NBRC 10063 / NRRL Y-11545)</name>
    <name type="common">Yeast</name>
    <name type="synonym">Pichia stipitis</name>
    <dbReference type="NCBI Taxonomy" id="322104"/>
    <lineage>
        <taxon>Eukaryota</taxon>
        <taxon>Fungi</taxon>
        <taxon>Dikarya</taxon>
        <taxon>Ascomycota</taxon>
        <taxon>Saccharomycotina</taxon>
        <taxon>Pichiomycetes</taxon>
        <taxon>Debaryomycetaceae</taxon>
        <taxon>Scheffersomyces</taxon>
    </lineage>
</organism>
<keyword evidence="8" id="KW-1185">Reference proteome</keyword>
<dbReference type="HOGENOM" id="CLU_022332_1_1_1"/>
<feature type="transmembrane region" description="Helical" evidence="5">
    <location>
        <begin position="308"/>
        <end position="327"/>
    </location>
</feature>
<evidence type="ECO:0000313" key="8">
    <source>
        <dbReference type="Proteomes" id="UP000002258"/>
    </source>
</evidence>
<name>A3LPF7_PICST</name>
<sequence length="346" mass="39391">TAEAIIYILGWYFFSLSISIYNKWMFGKDGLDFKFPILITAFHQFCLMIMSCIVLYSRPKLRPTVNEVADPTDNSFSKFLRTFRMDSIAYLKQIFPCSLASAGDIGLSNVSFKFISLSLYTMLKTSSLMFVLMFGLLFRLEKFNWRLVSIVLVMTGSVIMMVKKPDDYEPDEEDTHNSIGIILVIGASVMSGLRWSFTQLLLKRNPYTSNSISTIFYISPSMCLILFFLGLIFEGWTNFTDSHVWEVRGLVGTLSLMIIPGFLAFMMTLCEFKLLTVAQVITLSVAGIFKELLTILLSSLIFGDKLSIINGLGLVITFADIIWYNYYRYNESIDNDGYVSLKARND</sequence>
<dbReference type="GO" id="GO:0016020">
    <property type="term" value="C:membrane"/>
    <property type="evidence" value="ECO:0007669"/>
    <property type="project" value="UniProtKB-SubCell"/>
</dbReference>
<dbReference type="KEGG" id="pic:PICST_54188"/>
<feature type="non-terminal residue" evidence="7">
    <location>
        <position position="346"/>
    </location>
</feature>
<dbReference type="Pfam" id="PF03151">
    <property type="entry name" value="TPT"/>
    <property type="match status" value="1"/>
</dbReference>
<dbReference type="InParanoid" id="A3LPF7"/>
<reference evidence="7 8" key="1">
    <citation type="journal article" date="2007" name="Nat. Biotechnol.">
        <title>Genome sequence of the lignocellulose-bioconverting and xylose-fermenting yeast Pichia stipitis.</title>
        <authorList>
            <person name="Jeffries T.W."/>
            <person name="Grigoriev I.V."/>
            <person name="Grimwood J."/>
            <person name="Laplaza J.M."/>
            <person name="Aerts A."/>
            <person name="Salamov A."/>
            <person name="Schmutz J."/>
            <person name="Lindquist E."/>
            <person name="Dehal P."/>
            <person name="Shapiro H."/>
            <person name="Jin Y.S."/>
            <person name="Passoth V."/>
            <person name="Richardson P.M."/>
        </authorList>
    </citation>
    <scope>NUCLEOTIDE SEQUENCE [LARGE SCALE GENOMIC DNA]</scope>
    <source>
        <strain evidence="8">ATCC 58785 / CBS 6054 / NBRC 10063 / NRRL Y-11545</strain>
    </source>
</reference>
<feature type="domain" description="Sugar phosphate transporter" evidence="6">
    <location>
        <begin position="5"/>
        <end position="325"/>
    </location>
</feature>
<protein>
    <recommendedName>
        <fullName evidence="6">Sugar phosphate transporter domain-containing protein</fullName>
    </recommendedName>
</protein>
<feature type="transmembrane region" description="Helical" evidence="5">
    <location>
        <begin position="245"/>
        <end position="265"/>
    </location>
</feature>
<feature type="non-terminal residue" evidence="7">
    <location>
        <position position="1"/>
    </location>
</feature>
<evidence type="ECO:0000256" key="3">
    <source>
        <dbReference type="ARBA" id="ARBA00022989"/>
    </source>
</evidence>
<accession>A3LPF7</accession>
<evidence type="ECO:0000256" key="5">
    <source>
        <dbReference type="SAM" id="Phobius"/>
    </source>
</evidence>
<feature type="transmembrane region" description="Helical" evidence="5">
    <location>
        <begin position="6"/>
        <end position="24"/>
    </location>
</feature>
<dbReference type="OrthoDB" id="18894at2759"/>
<dbReference type="GO" id="GO:0015786">
    <property type="term" value="P:UDP-glucose transmembrane transport"/>
    <property type="evidence" value="ECO:0007669"/>
    <property type="project" value="EnsemblFungi"/>
</dbReference>
<keyword evidence="4 5" id="KW-0472">Membrane</keyword>
<dbReference type="InterPro" id="IPR004853">
    <property type="entry name" value="Sugar_P_trans_dom"/>
</dbReference>
<evidence type="ECO:0000256" key="4">
    <source>
        <dbReference type="ARBA" id="ARBA00023136"/>
    </source>
</evidence>